<dbReference type="PANTHER" id="PTHR30055">
    <property type="entry name" value="HTH-TYPE TRANSCRIPTIONAL REGULATOR RUTR"/>
    <property type="match status" value="1"/>
</dbReference>
<organism evidence="6">
    <name type="scientific">Gordonia sp. MP11Mi</name>
    <dbReference type="NCBI Taxonomy" id="3022769"/>
    <lineage>
        <taxon>Bacteria</taxon>
        <taxon>Bacillati</taxon>
        <taxon>Actinomycetota</taxon>
        <taxon>Actinomycetes</taxon>
        <taxon>Mycobacteriales</taxon>
        <taxon>Gordoniaceae</taxon>
        <taxon>Gordonia</taxon>
    </lineage>
</organism>
<dbReference type="GO" id="GO:0003700">
    <property type="term" value="F:DNA-binding transcription factor activity"/>
    <property type="evidence" value="ECO:0007669"/>
    <property type="project" value="TreeGrafter"/>
</dbReference>
<dbReference type="InterPro" id="IPR050109">
    <property type="entry name" value="HTH-type_TetR-like_transc_reg"/>
</dbReference>
<reference evidence="6" key="1">
    <citation type="submission" date="2023-06" db="EMBL/GenBank/DDBJ databases">
        <title>Gordonia sp. nov. and Pseudochrobactrum sp. nov., two species isolated from the burying beetle Nicrophorus vespilloides.</title>
        <authorList>
            <person name="Poehlein A."/>
            <person name="Guzman J."/>
            <person name="Daniel R."/>
            <person name="Vilcinskas A."/>
        </authorList>
    </citation>
    <scope>NUCLEOTIDE SEQUENCE</scope>
    <source>
        <strain evidence="6">MP11Mi</strain>
    </source>
</reference>
<dbReference type="PANTHER" id="PTHR30055:SF238">
    <property type="entry name" value="MYCOFACTOCIN BIOSYNTHESIS TRANSCRIPTIONAL REGULATOR MFTR-RELATED"/>
    <property type="match status" value="1"/>
</dbReference>
<name>A0AA97GVS6_9ACTN</name>
<accession>A0AA97GVS6</accession>
<keyword evidence="1" id="KW-0805">Transcription regulation</keyword>
<dbReference type="Pfam" id="PF00440">
    <property type="entry name" value="TetR_N"/>
    <property type="match status" value="1"/>
</dbReference>
<evidence type="ECO:0000313" key="6">
    <source>
        <dbReference type="EMBL" id="WOC14051.1"/>
    </source>
</evidence>
<proteinExistence type="predicted"/>
<dbReference type="InterPro" id="IPR041347">
    <property type="entry name" value="MftR_C"/>
</dbReference>
<evidence type="ECO:0000256" key="3">
    <source>
        <dbReference type="ARBA" id="ARBA00023163"/>
    </source>
</evidence>
<keyword evidence="2 4" id="KW-0238">DNA-binding</keyword>
<dbReference type="Pfam" id="PF17754">
    <property type="entry name" value="TetR_C_14"/>
    <property type="match status" value="1"/>
</dbReference>
<dbReference type="InterPro" id="IPR009057">
    <property type="entry name" value="Homeodomain-like_sf"/>
</dbReference>
<protein>
    <recommendedName>
        <fullName evidence="5">HTH tetR-type domain-containing protein</fullName>
    </recommendedName>
</protein>
<dbReference type="PROSITE" id="PS50977">
    <property type="entry name" value="HTH_TETR_2"/>
    <property type="match status" value="1"/>
</dbReference>
<feature type="DNA-binding region" description="H-T-H motif" evidence="4">
    <location>
        <begin position="29"/>
        <end position="48"/>
    </location>
</feature>
<sequence>MARWEPDAPGRLTAAALDLFAEHGYERTSVADIAERAGVTERTFFRYFADKREVLFDSAHRLEDTVIAAIASSDGSTPLDVMVDAFVSTSELFDDRADFARRRALVIESHASLRERELLKLALLASGARRALCERGVAEPEAAVAAEVAVTVFKVAFGRWIDDASLPLADHVRGVTTSLRTGIQRPSSHPL</sequence>
<dbReference type="PROSITE" id="PS01081">
    <property type="entry name" value="HTH_TETR_1"/>
    <property type="match status" value="1"/>
</dbReference>
<dbReference type="Gene3D" id="1.10.357.10">
    <property type="entry name" value="Tetracycline Repressor, domain 2"/>
    <property type="match status" value="1"/>
</dbReference>
<evidence type="ECO:0000256" key="1">
    <source>
        <dbReference type="ARBA" id="ARBA00023015"/>
    </source>
</evidence>
<evidence type="ECO:0000256" key="4">
    <source>
        <dbReference type="PROSITE-ProRule" id="PRU00335"/>
    </source>
</evidence>
<dbReference type="RefSeq" id="WP_420039818.1">
    <property type="nucleotide sequence ID" value="NZ_CP128986.1"/>
</dbReference>
<dbReference type="AlphaFoldDB" id="A0AA97GVS6"/>
<dbReference type="InterPro" id="IPR001647">
    <property type="entry name" value="HTH_TetR"/>
</dbReference>
<feature type="domain" description="HTH tetR-type" evidence="5">
    <location>
        <begin position="6"/>
        <end position="66"/>
    </location>
</feature>
<keyword evidence="3" id="KW-0804">Transcription</keyword>
<evidence type="ECO:0000256" key="2">
    <source>
        <dbReference type="ARBA" id="ARBA00023125"/>
    </source>
</evidence>
<gene>
    <name evidence="6" type="ORF">MP11Mi_31630</name>
</gene>
<dbReference type="GO" id="GO:0000976">
    <property type="term" value="F:transcription cis-regulatory region binding"/>
    <property type="evidence" value="ECO:0007669"/>
    <property type="project" value="TreeGrafter"/>
</dbReference>
<dbReference type="EMBL" id="CP128986">
    <property type="protein sequence ID" value="WOC14051.1"/>
    <property type="molecule type" value="Genomic_DNA"/>
</dbReference>
<evidence type="ECO:0000259" key="5">
    <source>
        <dbReference type="PROSITE" id="PS50977"/>
    </source>
</evidence>
<dbReference type="SUPFAM" id="SSF46689">
    <property type="entry name" value="Homeodomain-like"/>
    <property type="match status" value="1"/>
</dbReference>
<dbReference type="PRINTS" id="PR00455">
    <property type="entry name" value="HTHTETR"/>
</dbReference>
<dbReference type="InterPro" id="IPR023772">
    <property type="entry name" value="DNA-bd_HTH_TetR-type_CS"/>
</dbReference>